<organism evidence="2 3">
    <name type="scientific">Pelagomonas calceolata</name>
    <dbReference type="NCBI Taxonomy" id="35677"/>
    <lineage>
        <taxon>Eukaryota</taxon>
        <taxon>Sar</taxon>
        <taxon>Stramenopiles</taxon>
        <taxon>Ochrophyta</taxon>
        <taxon>Pelagophyceae</taxon>
        <taxon>Pelagomonadales</taxon>
        <taxon>Pelagomonadaceae</taxon>
        <taxon>Pelagomonas</taxon>
    </lineage>
</organism>
<comment type="caution">
    <text evidence="2">The sequence shown here is derived from an EMBL/GenBank/DDBJ whole genome shotgun (WGS) entry which is preliminary data.</text>
</comment>
<protein>
    <submittedName>
        <fullName evidence="2">Uncharacterized protein</fullName>
    </submittedName>
</protein>
<feature type="transmembrane region" description="Helical" evidence="1">
    <location>
        <begin position="26"/>
        <end position="45"/>
    </location>
</feature>
<reference evidence="2" key="1">
    <citation type="submission" date="2021-11" db="EMBL/GenBank/DDBJ databases">
        <authorList>
            <consortium name="Genoscope - CEA"/>
            <person name="William W."/>
        </authorList>
    </citation>
    <scope>NUCLEOTIDE SEQUENCE</scope>
</reference>
<dbReference type="AlphaFoldDB" id="A0A8J2SW41"/>
<evidence type="ECO:0000313" key="2">
    <source>
        <dbReference type="EMBL" id="CAH0375557.1"/>
    </source>
</evidence>
<keyword evidence="1" id="KW-0472">Membrane</keyword>
<evidence type="ECO:0000256" key="1">
    <source>
        <dbReference type="SAM" id="Phobius"/>
    </source>
</evidence>
<keyword evidence="1" id="KW-0812">Transmembrane</keyword>
<keyword evidence="1" id="KW-1133">Transmembrane helix</keyword>
<gene>
    <name evidence="2" type="ORF">PECAL_5P00860</name>
</gene>
<dbReference type="EMBL" id="CAKKNE010000005">
    <property type="protein sequence ID" value="CAH0375557.1"/>
    <property type="molecule type" value="Genomic_DNA"/>
</dbReference>
<evidence type="ECO:0000313" key="3">
    <source>
        <dbReference type="Proteomes" id="UP000789595"/>
    </source>
</evidence>
<feature type="transmembrane region" description="Helical" evidence="1">
    <location>
        <begin position="51"/>
        <end position="71"/>
    </location>
</feature>
<sequence>MFVLRRVQPERLRLSRAMSHTKQKPLLMDKIVGYFIGFSCLLLAVDVAHNSYPAALLCVSSAIVAAMAVPVSRRRRPRRRSTVTWPRPTNEANNAVEQQNFYAGG</sequence>
<accession>A0A8J2SW41</accession>
<proteinExistence type="predicted"/>
<keyword evidence="3" id="KW-1185">Reference proteome</keyword>
<dbReference type="Proteomes" id="UP000789595">
    <property type="component" value="Unassembled WGS sequence"/>
</dbReference>
<name>A0A8J2SW41_9STRA</name>